<organism evidence="5 6">
    <name type="scientific">Stentor coeruleus</name>
    <dbReference type="NCBI Taxonomy" id="5963"/>
    <lineage>
        <taxon>Eukaryota</taxon>
        <taxon>Sar</taxon>
        <taxon>Alveolata</taxon>
        <taxon>Ciliophora</taxon>
        <taxon>Postciliodesmatophora</taxon>
        <taxon>Heterotrichea</taxon>
        <taxon>Heterotrichida</taxon>
        <taxon>Stentoridae</taxon>
        <taxon>Stentor</taxon>
    </lineage>
</organism>
<evidence type="ECO:0000313" key="4">
    <source>
        <dbReference type="EMBL" id="OMJ65587.1"/>
    </source>
</evidence>
<comment type="caution">
    <text evidence="5">The sequence shown here is derived from an EMBL/GenBank/DDBJ whole genome shotgun (WGS) entry which is preliminary data.</text>
</comment>
<dbReference type="SUPFAM" id="SSF117281">
    <property type="entry name" value="Kelch motif"/>
    <property type="match status" value="2"/>
</dbReference>
<dbReference type="OrthoDB" id="10251809at2759"/>
<dbReference type="EMBL" id="MPUH01000654">
    <property type="protein sequence ID" value="OMJ76064.1"/>
    <property type="molecule type" value="Genomic_DNA"/>
</dbReference>
<gene>
    <name evidence="5" type="ORF">SteCoe_24670</name>
    <name evidence="4" type="ORF">SteCoe_37954</name>
</gene>
<feature type="domain" description="Attractin/MKLN-like beta-propeller" evidence="3">
    <location>
        <begin position="13"/>
        <end position="172"/>
    </location>
</feature>
<evidence type="ECO:0000313" key="5">
    <source>
        <dbReference type="EMBL" id="OMJ76064.1"/>
    </source>
</evidence>
<dbReference type="InterPro" id="IPR052124">
    <property type="entry name" value="Rab9_kelch_effector"/>
</dbReference>
<protein>
    <recommendedName>
        <fullName evidence="3">Attractin/MKLN-like beta-propeller domain-containing protein</fullName>
    </recommendedName>
</protein>
<proteinExistence type="predicted"/>
<evidence type="ECO:0000256" key="1">
    <source>
        <dbReference type="ARBA" id="ARBA00022441"/>
    </source>
</evidence>
<accession>A0A1R2BH57</accession>
<reference evidence="5 6" key="1">
    <citation type="submission" date="2016-11" db="EMBL/GenBank/DDBJ databases">
        <title>The macronuclear genome of Stentor coeruleus: a giant cell with tiny introns.</title>
        <authorList>
            <person name="Slabodnick M."/>
            <person name="Ruby J.G."/>
            <person name="Reiff S.B."/>
            <person name="Swart E.C."/>
            <person name="Gosai S."/>
            <person name="Prabakaran S."/>
            <person name="Witkowska E."/>
            <person name="Larue G.E."/>
            <person name="Fisher S."/>
            <person name="Freeman R.M."/>
            <person name="Gunawardena J."/>
            <person name="Chu W."/>
            <person name="Stover N.A."/>
            <person name="Gregory B.D."/>
            <person name="Nowacki M."/>
            <person name="Derisi J."/>
            <person name="Roy S.W."/>
            <person name="Marshall W.F."/>
            <person name="Sood P."/>
        </authorList>
    </citation>
    <scope>NUCLEOTIDE SEQUENCE [LARGE SCALE GENOMIC DNA]</scope>
    <source>
        <strain evidence="5">WM001</strain>
    </source>
</reference>
<dbReference type="Pfam" id="PF24981">
    <property type="entry name" value="Beta-prop_ATRN-LZTR1"/>
    <property type="match status" value="1"/>
</dbReference>
<keyword evidence="1" id="KW-0880">Kelch repeat</keyword>
<dbReference type="Proteomes" id="UP000187209">
    <property type="component" value="Unassembled WGS sequence"/>
</dbReference>
<keyword evidence="2" id="KW-0677">Repeat</keyword>
<keyword evidence="6" id="KW-1185">Reference proteome</keyword>
<dbReference type="PANTHER" id="PTHR46647:SF1">
    <property type="entry name" value="RAB9 EFFECTOR PROTEIN WITH KELCH MOTIFS"/>
    <property type="match status" value="1"/>
</dbReference>
<evidence type="ECO:0000313" key="6">
    <source>
        <dbReference type="Proteomes" id="UP000187209"/>
    </source>
</evidence>
<dbReference type="Gene3D" id="2.120.10.80">
    <property type="entry name" value="Kelch-type beta propeller"/>
    <property type="match status" value="3"/>
</dbReference>
<dbReference type="AlphaFoldDB" id="A0A1R2BH57"/>
<dbReference type="Pfam" id="PF24681">
    <property type="entry name" value="Kelch_KLHDC2_KLHL20_DRC7"/>
    <property type="match status" value="1"/>
</dbReference>
<dbReference type="PANTHER" id="PTHR46647">
    <property type="entry name" value="RAB9 EFFECTOR PROTEIN WITH KELCH MOTIFS"/>
    <property type="match status" value="1"/>
</dbReference>
<dbReference type="EMBL" id="MPUH01002046">
    <property type="protein sequence ID" value="OMJ65587.1"/>
    <property type="molecule type" value="Genomic_DNA"/>
</dbReference>
<dbReference type="InterPro" id="IPR015915">
    <property type="entry name" value="Kelch-typ_b-propeller"/>
</dbReference>
<evidence type="ECO:0000256" key="2">
    <source>
        <dbReference type="ARBA" id="ARBA00022737"/>
    </source>
</evidence>
<dbReference type="InterPro" id="IPR056737">
    <property type="entry name" value="Beta-prop_ATRN-MKLN-like"/>
</dbReference>
<evidence type="ECO:0000259" key="3">
    <source>
        <dbReference type="Pfam" id="PF24981"/>
    </source>
</evidence>
<sequence length="437" mass="50272">MVTLWIILSSLGAYATTSRYLESMTTNWTPPSKRKGSSIYEFTVGGSILMFGGVSFEKKFNDFWLLRFYDLSWERIELPYGNIMSSLYLGPRSEALILPTPDDVGEQIFYMFGGKDEFGYTTDIWFLNFGQRYFEKKKDFNEIKGLAEYSSCSNYENSVSVIYVYGGRTISNFSTVLWRIDLKNMNIQGFPQNESPERKVLNGKIFAYNNEIYSLWTNNEIDKIDPNIYKYNFTSLSWIKLNSSLQKFSPSYQPEIFILGDFLFVYGGLNSKKQIMNRILRANLTSNPIIFEQVNIQDYEVKFKPSITNDFEEKNGFWIFGGTAKDNTNRIDFATIDIDSNNFTVNNIITDLEYPQERVFNTLHLIDSKIAMFGGNNEKTYFNDFWLFDTIAGNWTALDGKGKIPSIRTTHAAGSEGDTLIIWGGEDVQGDKKAIFL</sequence>
<name>A0A1R2BH57_9CILI</name>